<evidence type="ECO:0000256" key="2">
    <source>
        <dbReference type="SAM" id="SignalP"/>
    </source>
</evidence>
<evidence type="ECO:0000256" key="1">
    <source>
        <dbReference type="SAM" id="Phobius"/>
    </source>
</evidence>
<keyword evidence="1" id="KW-0472">Membrane</keyword>
<accession>A0ABD0LTM4</accession>
<organism evidence="3 4">
    <name type="scientific">Batillaria attramentaria</name>
    <dbReference type="NCBI Taxonomy" id="370345"/>
    <lineage>
        <taxon>Eukaryota</taxon>
        <taxon>Metazoa</taxon>
        <taxon>Spiralia</taxon>
        <taxon>Lophotrochozoa</taxon>
        <taxon>Mollusca</taxon>
        <taxon>Gastropoda</taxon>
        <taxon>Caenogastropoda</taxon>
        <taxon>Sorbeoconcha</taxon>
        <taxon>Cerithioidea</taxon>
        <taxon>Batillariidae</taxon>
        <taxon>Batillaria</taxon>
    </lineage>
</organism>
<evidence type="ECO:0000313" key="3">
    <source>
        <dbReference type="EMBL" id="KAK7502596.1"/>
    </source>
</evidence>
<protein>
    <submittedName>
        <fullName evidence="3">Uncharacterized protein</fullName>
    </submittedName>
</protein>
<dbReference type="EMBL" id="JACVVK020000025">
    <property type="protein sequence ID" value="KAK7502596.1"/>
    <property type="molecule type" value="Genomic_DNA"/>
</dbReference>
<gene>
    <name evidence="3" type="ORF">BaRGS_00006171</name>
</gene>
<evidence type="ECO:0000313" key="4">
    <source>
        <dbReference type="Proteomes" id="UP001519460"/>
    </source>
</evidence>
<feature type="transmembrane region" description="Helical" evidence="1">
    <location>
        <begin position="383"/>
        <end position="406"/>
    </location>
</feature>
<sequence length="417" mass="45621">MDLHGFKDVRVVALVICPVLLYTGVEASGGITHSCEDNQIVELRESHENNSVECYVLSSSGEVHWSMVTASGQTTDQGSCQGEVCTSLSPLSPDLTVERKGHDLWLHFRNVSRDRGGATLVFWERFYGTLITSNCTLDVIYGFYDSFIRIYPVGSKFTPRDISFRTGDPELPVHNCHDLTFIPENGEVPCVCGVSSVGSPEGRLIWYSGDAVLAAGDYGDKQLWFPSNIVDRRHDGMEKRCQLDWVVKEDVYVTRRVAYGPDRVELRYWPINTDTETARSFVIVCTVLGVSPLTPDMIQWGGPCQGQTGFTCTVSVTTPGDAGREVTCTATNAANNHHSVRASVRITVSLNGSDWTEHATRSSASILNQTSETSTSAGLGTGIAIGAGAVFGVAVAFVAILLTVLWKQGRLSRYRYK</sequence>
<dbReference type="Proteomes" id="UP001519460">
    <property type="component" value="Unassembled WGS sequence"/>
</dbReference>
<feature type="chain" id="PRO_5044805597" evidence="2">
    <location>
        <begin position="28"/>
        <end position="417"/>
    </location>
</feature>
<keyword evidence="1" id="KW-0812">Transmembrane</keyword>
<keyword evidence="2" id="KW-0732">Signal</keyword>
<keyword evidence="1" id="KW-1133">Transmembrane helix</keyword>
<name>A0ABD0LTM4_9CAEN</name>
<comment type="caution">
    <text evidence="3">The sequence shown here is derived from an EMBL/GenBank/DDBJ whole genome shotgun (WGS) entry which is preliminary data.</text>
</comment>
<proteinExistence type="predicted"/>
<feature type="signal peptide" evidence="2">
    <location>
        <begin position="1"/>
        <end position="27"/>
    </location>
</feature>
<keyword evidence="4" id="KW-1185">Reference proteome</keyword>
<dbReference type="AlphaFoldDB" id="A0ABD0LTM4"/>
<reference evidence="3 4" key="1">
    <citation type="journal article" date="2023" name="Sci. Data">
        <title>Genome assembly of the Korean intertidal mud-creeper Batillaria attramentaria.</title>
        <authorList>
            <person name="Patra A.K."/>
            <person name="Ho P.T."/>
            <person name="Jun S."/>
            <person name="Lee S.J."/>
            <person name="Kim Y."/>
            <person name="Won Y.J."/>
        </authorList>
    </citation>
    <scope>NUCLEOTIDE SEQUENCE [LARGE SCALE GENOMIC DNA]</scope>
    <source>
        <strain evidence="3">Wonlab-2016</strain>
    </source>
</reference>